<organism evidence="2 3">
    <name type="scientific">Loigolactobacillus backii</name>
    <dbReference type="NCBI Taxonomy" id="375175"/>
    <lineage>
        <taxon>Bacteria</taxon>
        <taxon>Bacillati</taxon>
        <taxon>Bacillota</taxon>
        <taxon>Bacilli</taxon>
        <taxon>Lactobacillales</taxon>
        <taxon>Lactobacillaceae</taxon>
        <taxon>Loigolactobacillus</taxon>
    </lineage>
</organism>
<dbReference type="Gene3D" id="3.90.1010.10">
    <property type="match status" value="1"/>
</dbReference>
<dbReference type="GO" id="GO:0005506">
    <property type="term" value="F:iron ion binding"/>
    <property type="evidence" value="ECO:0007669"/>
    <property type="project" value="InterPro"/>
</dbReference>
<comment type="similarity">
    <text evidence="1">Belongs to the NifU family.</text>
</comment>
<dbReference type="FunFam" id="3.90.1010.10:FF:000002">
    <property type="entry name" value="Iron-sulfur cluster assembly scaffold protein NifU"/>
    <property type="match status" value="1"/>
</dbReference>
<dbReference type="KEGG" id="lbt:AYR52_06035"/>
<dbReference type="PANTHER" id="PTHR10093">
    <property type="entry name" value="IRON-SULFUR CLUSTER ASSEMBLY ENZYME NIFU HOMOLOG"/>
    <property type="match status" value="1"/>
</dbReference>
<dbReference type="Pfam" id="PF01592">
    <property type="entry name" value="NifU_N"/>
    <property type="match status" value="1"/>
</dbReference>
<sequence>MALSSLDNLYRQVILDHSAHPHHHGHLQQVTNEIEMRNPTCGDVIQLEVAVSNDKINDIAFSGDGCTISQASASMMTDAVIGNTPAQAEEMVQVFSKMIIGDQPNLDTKILEDASVLNGVAKFPARIKCAALAWKALNNALTSNDGKGKAGQIVEHHDN</sequence>
<accession>A0A192H4Q0</accession>
<dbReference type="OrthoDB" id="9804157at2"/>
<dbReference type="RefSeq" id="WP_068225073.1">
    <property type="nucleotide sequence ID" value="NZ_CP014623.1"/>
</dbReference>
<dbReference type="Proteomes" id="UP000078582">
    <property type="component" value="Chromosome"/>
</dbReference>
<dbReference type="InterPro" id="IPR002871">
    <property type="entry name" value="NIF_FeS_clus_asmbl_NifU_N"/>
</dbReference>
<dbReference type="CDD" id="cd06664">
    <property type="entry name" value="IscU_like"/>
    <property type="match status" value="1"/>
</dbReference>
<reference evidence="2 3" key="1">
    <citation type="submission" date="2016-03" db="EMBL/GenBank/DDBJ databases">
        <title>Pediococcus and Lactobacillus from brewery environment - whole genome sequencing and assembly.</title>
        <authorList>
            <person name="Behr J."/>
            <person name="Geissler A.J."/>
            <person name="Vogel R.F."/>
        </authorList>
    </citation>
    <scope>NUCLEOTIDE SEQUENCE [LARGE SCALE GENOMIC DNA]</scope>
    <source>
        <strain evidence="2 3">TMW 1.1989</strain>
    </source>
</reference>
<evidence type="ECO:0000256" key="1">
    <source>
        <dbReference type="ARBA" id="ARBA00006420"/>
    </source>
</evidence>
<dbReference type="GO" id="GO:0051536">
    <property type="term" value="F:iron-sulfur cluster binding"/>
    <property type="evidence" value="ECO:0007669"/>
    <property type="project" value="InterPro"/>
</dbReference>
<dbReference type="STRING" id="375175.AYR53_10705"/>
<keyword evidence="3" id="KW-1185">Reference proteome</keyword>
<name>A0A192H4Q0_9LACO</name>
<dbReference type="GeneID" id="42982729"/>
<evidence type="ECO:0000313" key="2">
    <source>
        <dbReference type="EMBL" id="ANK63192.1"/>
    </source>
</evidence>
<evidence type="ECO:0000313" key="3">
    <source>
        <dbReference type="Proteomes" id="UP000078582"/>
    </source>
</evidence>
<dbReference type="EMBL" id="CP014873">
    <property type="protein sequence ID" value="ANK63192.1"/>
    <property type="molecule type" value="Genomic_DNA"/>
</dbReference>
<gene>
    <name evidence="2" type="ORF">AYR53_10705</name>
</gene>
<dbReference type="GO" id="GO:0016226">
    <property type="term" value="P:iron-sulfur cluster assembly"/>
    <property type="evidence" value="ECO:0007669"/>
    <property type="project" value="InterPro"/>
</dbReference>
<dbReference type="SUPFAM" id="SSF82649">
    <property type="entry name" value="SufE/NifU"/>
    <property type="match status" value="1"/>
</dbReference>
<proteinExistence type="inferred from homology"/>
<dbReference type="AlphaFoldDB" id="A0A192H4Q0"/>
<dbReference type="NCBIfam" id="TIGR01994">
    <property type="entry name" value="SUF_scaf_2"/>
    <property type="match status" value="1"/>
</dbReference>
<protein>
    <submittedName>
        <fullName evidence="2">Iron-sulfur cluster assembly scaffold protein</fullName>
    </submittedName>
</protein>